<name>A0A1H7KEN4_RUMAL</name>
<dbReference type="OrthoDB" id="1827311at2"/>
<reference evidence="3 4" key="1">
    <citation type="submission" date="2016-10" db="EMBL/GenBank/DDBJ databases">
        <authorList>
            <person name="de Groot N.N."/>
        </authorList>
    </citation>
    <scope>NUCLEOTIDE SEQUENCE [LARGE SCALE GENOMIC DNA]</scope>
    <source>
        <strain evidence="3 4">KH2T6</strain>
    </source>
</reference>
<protein>
    <submittedName>
        <fullName evidence="3">Uncharacterized protein</fullName>
    </submittedName>
</protein>
<proteinExistence type="predicted"/>
<sequence length="101" mass="11104">MKKAPFVAVLVLLLAGCNANSENYDSRGDNNSATVEEQMGNRENDRLYVDDTGDGDVIYVSAESDDISYRDCKTEQAQVGNEHCVLSLGISEEMLSDIRHS</sequence>
<dbReference type="AlphaFoldDB" id="A0A1H7KEN4"/>
<organism evidence="3 4">
    <name type="scientific">Ruminococcus albus</name>
    <dbReference type="NCBI Taxonomy" id="1264"/>
    <lineage>
        <taxon>Bacteria</taxon>
        <taxon>Bacillati</taxon>
        <taxon>Bacillota</taxon>
        <taxon>Clostridia</taxon>
        <taxon>Eubacteriales</taxon>
        <taxon>Oscillospiraceae</taxon>
        <taxon>Ruminococcus</taxon>
    </lineage>
</organism>
<dbReference type="PROSITE" id="PS51257">
    <property type="entry name" value="PROKAR_LIPOPROTEIN"/>
    <property type="match status" value="1"/>
</dbReference>
<dbReference type="EMBL" id="FOAT01000006">
    <property type="protein sequence ID" value="SEK85333.1"/>
    <property type="molecule type" value="Genomic_DNA"/>
</dbReference>
<dbReference type="RefSeq" id="WP_074832888.1">
    <property type="nucleotide sequence ID" value="NZ_FOAT01000006.1"/>
</dbReference>
<feature type="chain" id="PRO_5039223818" evidence="2">
    <location>
        <begin position="22"/>
        <end position="101"/>
    </location>
</feature>
<feature type="region of interest" description="Disordered" evidence="1">
    <location>
        <begin position="21"/>
        <end position="47"/>
    </location>
</feature>
<evidence type="ECO:0000256" key="2">
    <source>
        <dbReference type="SAM" id="SignalP"/>
    </source>
</evidence>
<keyword evidence="2" id="KW-0732">Signal</keyword>
<feature type="compositionally biased region" description="Polar residues" evidence="1">
    <location>
        <begin position="21"/>
        <end position="35"/>
    </location>
</feature>
<gene>
    <name evidence="3" type="ORF">SAMN05216469_106194</name>
</gene>
<feature type="signal peptide" evidence="2">
    <location>
        <begin position="1"/>
        <end position="21"/>
    </location>
</feature>
<evidence type="ECO:0000313" key="3">
    <source>
        <dbReference type="EMBL" id="SEK85333.1"/>
    </source>
</evidence>
<evidence type="ECO:0000256" key="1">
    <source>
        <dbReference type="SAM" id="MobiDB-lite"/>
    </source>
</evidence>
<dbReference type="Proteomes" id="UP000186015">
    <property type="component" value="Unassembled WGS sequence"/>
</dbReference>
<accession>A0A1H7KEN4</accession>
<evidence type="ECO:0000313" key="4">
    <source>
        <dbReference type="Proteomes" id="UP000186015"/>
    </source>
</evidence>